<protein>
    <submittedName>
        <fullName evidence="1">Uncharacterized protein</fullName>
    </submittedName>
</protein>
<reference evidence="1 2" key="1">
    <citation type="submission" date="2007-08" db="EMBL/GenBank/DDBJ databases">
        <authorList>
            <consortium name="The Citrobacter koseri Genome Sequencing Project"/>
            <person name="McClelland M."/>
            <person name="Sanderson E.K."/>
            <person name="Porwollik S."/>
            <person name="Spieth J."/>
            <person name="Clifton W.S."/>
            <person name="Latreille P."/>
            <person name="Courtney L."/>
            <person name="Wang C."/>
            <person name="Pepin K."/>
            <person name="Bhonagiri V."/>
            <person name="Nash W."/>
            <person name="Johnson M."/>
            <person name="Thiruvilangam P."/>
            <person name="Wilson R."/>
        </authorList>
    </citation>
    <scope>NUCLEOTIDE SEQUENCE [LARGE SCALE GENOMIC DNA]</scope>
    <source>
        <strain evidence="2">ATCC BAA-895 / CDC 4225-83 / SGSC4696</strain>
    </source>
</reference>
<sequence>MRGFVVSGASMSQPITEQLHFRPASEKPTKEFNGRWVILLNPCDGWHIAQVLALEEDGEVYHVGAYEFAGGEFEPHDFYVAWALLPDSINLANHFEDQRLSPEIREARWREWVAKN</sequence>
<dbReference type="HOGENOM" id="CLU_176276_0_0_6"/>
<dbReference type="STRING" id="290338.CKO_01879"/>
<name>A8AHP2_CITK8</name>
<keyword evidence="2" id="KW-1185">Reference proteome</keyword>
<accession>A8AHP2</accession>
<dbReference type="AlphaFoldDB" id="A8AHP2"/>
<dbReference type="EMBL" id="CP000822">
    <property type="protein sequence ID" value="ABV13006.1"/>
    <property type="molecule type" value="Genomic_DNA"/>
</dbReference>
<gene>
    <name evidence="1" type="ordered locus">CKO_01879</name>
</gene>
<dbReference type="Proteomes" id="UP000008148">
    <property type="component" value="Chromosome"/>
</dbReference>
<proteinExistence type="predicted"/>
<evidence type="ECO:0000313" key="2">
    <source>
        <dbReference type="Proteomes" id="UP000008148"/>
    </source>
</evidence>
<evidence type="ECO:0000313" key="1">
    <source>
        <dbReference type="EMBL" id="ABV13006.1"/>
    </source>
</evidence>
<organism evidence="1 2">
    <name type="scientific">Citrobacter koseri (strain ATCC BAA-895 / CDC 4225-83 / SGSC4696)</name>
    <dbReference type="NCBI Taxonomy" id="290338"/>
    <lineage>
        <taxon>Bacteria</taxon>
        <taxon>Pseudomonadati</taxon>
        <taxon>Pseudomonadota</taxon>
        <taxon>Gammaproteobacteria</taxon>
        <taxon>Enterobacterales</taxon>
        <taxon>Enterobacteriaceae</taxon>
        <taxon>Citrobacter</taxon>
    </lineage>
</organism>
<dbReference type="KEGG" id="cko:CKO_01879"/>